<dbReference type="InterPro" id="IPR001680">
    <property type="entry name" value="WD40_rpt"/>
</dbReference>
<evidence type="ECO:0000313" key="7">
    <source>
        <dbReference type="Proteomes" id="UP001186944"/>
    </source>
</evidence>
<reference evidence="6" key="1">
    <citation type="submission" date="2019-08" db="EMBL/GenBank/DDBJ databases">
        <title>The improved chromosome-level genome for the pearl oyster Pinctada fucata martensii using PacBio sequencing and Hi-C.</title>
        <authorList>
            <person name="Zheng Z."/>
        </authorList>
    </citation>
    <scope>NUCLEOTIDE SEQUENCE</scope>
    <source>
        <strain evidence="6">ZZ-2019</strain>
        <tissue evidence="6">Adductor muscle</tissue>
    </source>
</reference>
<dbReference type="PROSITE" id="PS50082">
    <property type="entry name" value="WD_REPEATS_2"/>
    <property type="match status" value="1"/>
</dbReference>
<dbReference type="Pfam" id="PF25469">
    <property type="entry name" value="WHD_NWD1"/>
    <property type="match status" value="1"/>
</dbReference>
<dbReference type="Pfam" id="PF23586">
    <property type="entry name" value="Beta-prop_NWD2_C"/>
    <property type="match status" value="1"/>
</dbReference>
<dbReference type="PROSITE" id="PS00678">
    <property type="entry name" value="WD_REPEATS_1"/>
    <property type="match status" value="1"/>
</dbReference>
<sequence length="1688" mass="191295">MATDPTNMSDGTGSEAGADVDTEEQEKLQRVLSGYLQNLPPLSSKIVRIFTSSTFTDTTIERNALMENVYPKIKEYLRERYGLEFQVVDMRWGVRDEATDDHMTTALCMQEIDNCQRLSIGPNFVVFLGQKYGYRPLPTHIDASEFEMIRECVRDVPNEIEALDMWYRKDCNKVPPVYILQPISSILTNFNNKRHQRLQEQDQNTWWDTFLKLQRIMRKAAQVLFITKKIDKEQMHNYFMSVTEREVERGILKADDTLNHCLAYVREISNINLTLLRFASKFIDFAARNVDGEAQKFLKTLRDEKLPKRIPDSNLARFIVEWGGKEGIDPETHKEYLIQFQEHFYKSIIGLVDRAMEKYEKLSSDPVFSEALQHLHACLKFCRVFQGREDIVEKIHQYVLGTSDKPFVLHGESGCGKTSLTAKGASQMKEWFPEDREPVLVIRFLGTTPNSSSIIPLLVNLCTHIAMVYDQPLDEVPDELSPLVNHFKKLLACATEEKPLVVILDSLDQLSGSDGAHALAWLPTTLPPNVRLLVSTLPRMYNILDTLNLLIEDKDNYVQVLPLGENLSGTILKFWLKNGNRTVSDEQWEIVNEAITKCNLPLYVKLVFDEICRWKSYTPLKQTQLAFTIHDLIMKLFERIEIQHGKTLVAHALGYITAAKSGISESELEDLLSLDERVLNDVYQYHLPPVRRIPPLLWTRIRSDLPGYLSEREADAVNVINWYHRQFIEAAHERYFRNLNFVSLMHANLAEYFLGIWGGGIPKPFEYSEHQRRMFHLSDLKGESDRKVPQQPVVFQNEEGNVMRHNLRKLNELPYHLIRSHQYEELYTNCLFNYDFLHAKLSSMPLQSVLVDFEDLLEHVYQKDAKLIADAIRLSSSVLSHYPDMLGPQIIGRLLPYYQQNTNIRSLIQQCDSDGLEYCALVPTHHCLHTPGGPLQYSLEGHPFAPFGISPTSNGKYLVSVSNKFIIWDLRTGEIFRTVVLGITGIMQNLVISENDKYAASYTNNNQVIVCTIMTGDFTIISPMVNGKTESIIGTCISLTHVAMWTANEWFLYTVAGKFVSTFKTDLKMPLMNVEFGEDGLTYLIVKSGADSDTDMALEVADKSVEPFEFHSAVAVAKDKSVVYGCIAISDNAVAVYKREENVWKYDRTLGDNYDRVFSLTLSFDENYLVATIALGFKLWNLKNDSLVQLKLPPGTRNIPNKNPLLSVVVFTKNNHFVVAAVRKNLYVWDTKQGNLVKVLDAHFGRIIALGAVTSGSNKVVSSSIDKTIKVWNFDNILEDVHSIDRLEKPIEHIHLAEESHFAVTTSRNCVGVWNLGTGKLEHTLETKSVVTLARINKDASIVAAAEASQILIWDVTKEKASKTLPQKDVRQLLLTEEDTRVVALSTVPGNKGLCKAYSFPEGEDVYMIEYTFKKFRKGAITKEGTFLAIPASDKSGDVLGVYHAKNGTHLYNLQLKYANYKELTSVLAMPHDTNQVVVVDDEKGNVLDLKKKTLVRSVMRWNGMTMKTGKHGLFAPSRGGLELLELKTGKTTRTFIPRVAEGVFSIDVMFTKNDKHVVYYHSGHRTIRVFRVSDGKRIANFKAHAEVTYMTGTTEGETLVIGAVDGSFTVLTIADPEYEENVEFLKNLPSRRVQKGTTQNGYVTTTNANGEVVNLVTGKNSMGTALQVARFVAKARGAQRSRACVIS</sequence>
<evidence type="ECO:0000256" key="3">
    <source>
        <dbReference type="PROSITE-ProRule" id="PRU00221"/>
    </source>
</evidence>
<dbReference type="InterPro" id="IPR025139">
    <property type="entry name" value="DUF4062"/>
</dbReference>
<dbReference type="InterPro" id="IPR027417">
    <property type="entry name" value="P-loop_NTPase"/>
</dbReference>
<evidence type="ECO:0000256" key="1">
    <source>
        <dbReference type="ARBA" id="ARBA00022574"/>
    </source>
</evidence>
<protein>
    <recommendedName>
        <fullName evidence="5">NACHT domain-containing protein</fullName>
    </recommendedName>
</protein>
<comment type="caution">
    <text evidence="6">The sequence shown here is derived from an EMBL/GenBank/DDBJ whole genome shotgun (WGS) entry which is preliminary data.</text>
</comment>
<accession>A0AA88YN52</accession>
<feature type="region of interest" description="Disordered" evidence="4">
    <location>
        <begin position="1"/>
        <end position="24"/>
    </location>
</feature>
<dbReference type="InterPro" id="IPR057588">
    <property type="entry name" value="NWD1/2-like_WH"/>
</dbReference>
<dbReference type="InterPro" id="IPR056534">
    <property type="entry name" value="Beta-prop_NWD2_C"/>
</dbReference>
<dbReference type="InterPro" id="IPR015943">
    <property type="entry name" value="WD40/YVTN_repeat-like_dom_sf"/>
</dbReference>
<dbReference type="Proteomes" id="UP001186944">
    <property type="component" value="Unassembled WGS sequence"/>
</dbReference>
<feature type="repeat" description="WD" evidence="3">
    <location>
        <begin position="1240"/>
        <end position="1276"/>
    </location>
</feature>
<dbReference type="SUPFAM" id="SSF50998">
    <property type="entry name" value="Quinoprotein alcohol dehydrogenase-like"/>
    <property type="match status" value="1"/>
</dbReference>
<dbReference type="Pfam" id="PF13271">
    <property type="entry name" value="DUF4062"/>
    <property type="match status" value="1"/>
</dbReference>
<dbReference type="SUPFAM" id="SSF52540">
    <property type="entry name" value="P-loop containing nucleoside triphosphate hydrolases"/>
    <property type="match status" value="1"/>
</dbReference>
<name>A0AA88YN52_PINIB</name>
<dbReference type="Pfam" id="PF00400">
    <property type="entry name" value="WD40"/>
    <property type="match status" value="1"/>
</dbReference>
<keyword evidence="2" id="KW-0677">Repeat</keyword>
<dbReference type="InterPro" id="IPR019775">
    <property type="entry name" value="WD40_repeat_CS"/>
</dbReference>
<evidence type="ECO:0000256" key="2">
    <source>
        <dbReference type="ARBA" id="ARBA00022737"/>
    </source>
</evidence>
<keyword evidence="7" id="KW-1185">Reference proteome</keyword>
<dbReference type="PROSITE" id="PS50837">
    <property type="entry name" value="NACHT"/>
    <property type="match status" value="1"/>
</dbReference>
<proteinExistence type="predicted"/>
<organism evidence="6 7">
    <name type="scientific">Pinctada imbricata</name>
    <name type="common">Atlantic pearl-oyster</name>
    <name type="synonym">Pinctada martensii</name>
    <dbReference type="NCBI Taxonomy" id="66713"/>
    <lineage>
        <taxon>Eukaryota</taxon>
        <taxon>Metazoa</taxon>
        <taxon>Spiralia</taxon>
        <taxon>Lophotrochozoa</taxon>
        <taxon>Mollusca</taxon>
        <taxon>Bivalvia</taxon>
        <taxon>Autobranchia</taxon>
        <taxon>Pteriomorphia</taxon>
        <taxon>Pterioida</taxon>
        <taxon>Pterioidea</taxon>
        <taxon>Pteriidae</taxon>
        <taxon>Pinctada</taxon>
    </lineage>
</organism>
<dbReference type="SMART" id="SM00320">
    <property type="entry name" value="WD40"/>
    <property type="match status" value="7"/>
</dbReference>
<evidence type="ECO:0000256" key="4">
    <source>
        <dbReference type="SAM" id="MobiDB-lite"/>
    </source>
</evidence>
<dbReference type="EMBL" id="VSWD01000001">
    <property type="protein sequence ID" value="KAK3108367.1"/>
    <property type="molecule type" value="Genomic_DNA"/>
</dbReference>
<dbReference type="Gene3D" id="3.40.50.300">
    <property type="entry name" value="P-loop containing nucleotide triphosphate hydrolases"/>
    <property type="match status" value="1"/>
</dbReference>
<keyword evidence="1 3" id="KW-0853">WD repeat</keyword>
<dbReference type="InterPro" id="IPR007111">
    <property type="entry name" value="NACHT_NTPase"/>
</dbReference>
<dbReference type="SUPFAM" id="SSF101908">
    <property type="entry name" value="Putative isomerase YbhE"/>
    <property type="match status" value="1"/>
</dbReference>
<feature type="domain" description="NACHT" evidence="5">
    <location>
        <begin position="405"/>
        <end position="538"/>
    </location>
</feature>
<dbReference type="Gene3D" id="1.25.40.370">
    <property type="match status" value="1"/>
</dbReference>
<gene>
    <name evidence="6" type="ORF">FSP39_006485</name>
</gene>
<dbReference type="PANTHER" id="PTHR19871:SF14">
    <property type="entry name" value="DUF4062 DOMAIN-CONTAINING PROTEIN"/>
    <property type="match status" value="1"/>
</dbReference>
<feature type="compositionally biased region" description="Polar residues" evidence="4">
    <location>
        <begin position="1"/>
        <end position="12"/>
    </location>
</feature>
<dbReference type="Gene3D" id="2.130.10.10">
    <property type="entry name" value="YVTN repeat-like/Quinoprotein amine dehydrogenase"/>
    <property type="match status" value="3"/>
</dbReference>
<dbReference type="Pfam" id="PF05729">
    <property type="entry name" value="NACHT"/>
    <property type="match status" value="1"/>
</dbReference>
<dbReference type="PANTHER" id="PTHR19871">
    <property type="entry name" value="BETA TRANSDUCIN-RELATED PROTEIN"/>
    <property type="match status" value="1"/>
</dbReference>
<dbReference type="InterPro" id="IPR052752">
    <property type="entry name" value="NACHT-WD_repeat"/>
</dbReference>
<evidence type="ECO:0000259" key="5">
    <source>
        <dbReference type="PROSITE" id="PS50837"/>
    </source>
</evidence>
<dbReference type="InterPro" id="IPR011047">
    <property type="entry name" value="Quinoprotein_ADH-like_sf"/>
</dbReference>
<evidence type="ECO:0000313" key="6">
    <source>
        <dbReference type="EMBL" id="KAK3108367.1"/>
    </source>
</evidence>